<protein>
    <recommendedName>
        <fullName evidence="2">pH-response regulator protein palC</fullName>
    </recommendedName>
</protein>
<dbReference type="InterPro" id="IPR037505">
    <property type="entry name" value="pH-resp_palC"/>
</dbReference>
<dbReference type="InterPro" id="IPR004328">
    <property type="entry name" value="BRO1_dom"/>
</dbReference>
<comment type="similarity">
    <text evidence="1">Belongs to the palC family.</text>
</comment>
<dbReference type="Pfam" id="PF03097">
    <property type="entry name" value="BRO1"/>
    <property type="match status" value="1"/>
</dbReference>
<evidence type="ECO:0000256" key="2">
    <source>
        <dbReference type="ARBA" id="ARBA00022193"/>
    </source>
</evidence>
<dbReference type="PANTHER" id="PTHR40463:SF1">
    <property type="entry name" value="PH-RESPONSE REGULATOR PROTEIN PALC"/>
    <property type="match status" value="1"/>
</dbReference>
<feature type="compositionally biased region" description="Low complexity" evidence="3">
    <location>
        <begin position="350"/>
        <end position="363"/>
    </location>
</feature>
<evidence type="ECO:0000259" key="4">
    <source>
        <dbReference type="PROSITE" id="PS51180"/>
    </source>
</evidence>
<dbReference type="GO" id="GO:0005886">
    <property type="term" value="C:plasma membrane"/>
    <property type="evidence" value="ECO:0007669"/>
    <property type="project" value="TreeGrafter"/>
</dbReference>
<evidence type="ECO:0000313" key="6">
    <source>
        <dbReference type="Proteomes" id="UP000054845"/>
    </source>
</evidence>
<dbReference type="EMBL" id="CCYA01000278">
    <property type="protein sequence ID" value="CEH16374.1"/>
    <property type="molecule type" value="Genomic_DNA"/>
</dbReference>
<evidence type="ECO:0000256" key="3">
    <source>
        <dbReference type="SAM" id="MobiDB-lite"/>
    </source>
</evidence>
<dbReference type="SMART" id="SM01041">
    <property type="entry name" value="BRO1"/>
    <property type="match status" value="1"/>
</dbReference>
<dbReference type="OrthoDB" id="10266451at2759"/>
<evidence type="ECO:0000313" key="5">
    <source>
        <dbReference type="EMBL" id="CEH16374.1"/>
    </source>
</evidence>
<feature type="region of interest" description="Disordered" evidence="3">
    <location>
        <begin position="331"/>
        <end position="371"/>
    </location>
</feature>
<dbReference type="PANTHER" id="PTHR40463">
    <property type="entry name" value="PH-RESPONSE REGULATOR PROTEIN PALC"/>
    <property type="match status" value="1"/>
</dbReference>
<feature type="domain" description="BRO1" evidence="4">
    <location>
        <begin position="1"/>
        <end position="494"/>
    </location>
</feature>
<dbReference type="InterPro" id="IPR038499">
    <property type="entry name" value="BRO1_sf"/>
</dbReference>
<proteinExistence type="inferred from homology"/>
<dbReference type="GO" id="GO:0071467">
    <property type="term" value="P:cellular response to pH"/>
    <property type="evidence" value="ECO:0007669"/>
    <property type="project" value="InterPro"/>
</dbReference>
<reference evidence="5 6" key="1">
    <citation type="submission" date="2014-09" db="EMBL/GenBank/DDBJ databases">
        <authorList>
            <person name="Magalhaes I.L.F."/>
            <person name="Oliveira U."/>
            <person name="Santos F.R."/>
            <person name="Vidigal T.H.D.A."/>
            <person name="Brescovit A.D."/>
            <person name="Santos A.J."/>
        </authorList>
    </citation>
    <scope>NUCLEOTIDE SEQUENCE [LARGE SCALE GENOMIC DNA]</scope>
</reference>
<evidence type="ECO:0000256" key="1">
    <source>
        <dbReference type="ARBA" id="ARBA00010997"/>
    </source>
</evidence>
<sequence>MYVHILPTTGAISFQDFLQSGTTLTSELARTTELRASLRSVLKEQRHEKKSKVEENDGDEREAKVTDKDWFRIVKAVEEYLPHLFGIFNCIQTDDLLLRHEPRFSWRTTLSSSSFMRDAPRVTLPGLHYELCSVLLLSGTALSNLAASYVASLGDYERDRLLTTEQRKAKDERLRLAADLLCKAAGIFEYLGEDLIPQWETVAGKIDGRPPDVTREVTLAMSKLAMADAESLAVRKLLSPFLSTSLDTITPGPPLPKTHPSASLLAKLNLNVCQRYEQARSLAQVVGKKPSMKNVDNLASEADGLRRPELQAGNAAFGSIGIDDDDRLDSAVGGKGAHKISSKTGGGLLGKLKPSISSERPSSGSGGGAFSPGADEDLSVGSLLLKYLATRGLLAKARAHKWLGIDSGEAGRYGDAIPFLRTAKEILEDELSTTRRFAHFRDKKGKDAREELKKEKEDEFAIINHWLASYIKLNDTVAFQPLTKSTEISTRIPAGRSALVIKRFSPPVPAFGPGSPGYISENMKRLGVGNETQESHRPMLAIDRSSGSLLEDNRLDLGETVGVIRPKPKDQERDYAHSMPGYY</sequence>
<dbReference type="STRING" id="401625.A0A0P1BKS0"/>
<organism evidence="5 6">
    <name type="scientific">Ceraceosorus bombacis</name>
    <dbReference type="NCBI Taxonomy" id="401625"/>
    <lineage>
        <taxon>Eukaryota</taxon>
        <taxon>Fungi</taxon>
        <taxon>Dikarya</taxon>
        <taxon>Basidiomycota</taxon>
        <taxon>Ustilaginomycotina</taxon>
        <taxon>Exobasidiomycetes</taxon>
        <taxon>Ceraceosorales</taxon>
        <taxon>Ceraceosoraceae</taxon>
        <taxon>Ceraceosorus</taxon>
    </lineage>
</organism>
<dbReference type="Proteomes" id="UP000054845">
    <property type="component" value="Unassembled WGS sequence"/>
</dbReference>
<dbReference type="PROSITE" id="PS51180">
    <property type="entry name" value="BRO1"/>
    <property type="match status" value="1"/>
</dbReference>
<name>A0A0P1BKS0_9BASI</name>
<keyword evidence="6" id="KW-1185">Reference proteome</keyword>
<dbReference type="Gene3D" id="1.25.40.280">
    <property type="entry name" value="alix/aip1 like domains"/>
    <property type="match status" value="1"/>
</dbReference>
<dbReference type="AlphaFoldDB" id="A0A0P1BKS0"/>
<accession>A0A0P1BKS0</accession>